<dbReference type="EMBL" id="JAGGNH010000001">
    <property type="protein sequence ID" value="KAJ0985984.1"/>
    <property type="molecule type" value="Genomic_DNA"/>
</dbReference>
<comment type="subcellular location">
    <subcellularLocation>
        <location evidence="1">Nucleus</location>
    </subcellularLocation>
</comment>
<evidence type="ECO:0000256" key="3">
    <source>
        <dbReference type="ARBA" id="ARBA00008212"/>
    </source>
</evidence>
<reference evidence="12" key="1">
    <citation type="submission" date="2021-03" db="EMBL/GenBank/DDBJ databases">
        <authorList>
            <person name="Li Z."/>
            <person name="Yang C."/>
        </authorList>
    </citation>
    <scope>NUCLEOTIDE SEQUENCE</scope>
    <source>
        <strain evidence="12">Dzin_1.0</strain>
        <tissue evidence="12">Leaf</tissue>
    </source>
</reference>
<dbReference type="PROSITE" id="PS51044">
    <property type="entry name" value="ZF_SP_RING"/>
    <property type="match status" value="1"/>
</dbReference>
<dbReference type="GO" id="GO:0005634">
    <property type="term" value="C:nucleus"/>
    <property type="evidence" value="ECO:0007669"/>
    <property type="project" value="UniProtKB-SubCell"/>
</dbReference>
<evidence type="ECO:0000256" key="1">
    <source>
        <dbReference type="ARBA" id="ARBA00004123"/>
    </source>
</evidence>
<gene>
    <name evidence="12" type="ORF">J5N97_004340</name>
</gene>
<evidence type="ECO:0000256" key="4">
    <source>
        <dbReference type="ARBA" id="ARBA00022679"/>
    </source>
</evidence>
<evidence type="ECO:0000256" key="6">
    <source>
        <dbReference type="ARBA" id="ARBA00022771"/>
    </source>
</evidence>
<evidence type="ECO:0000256" key="2">
    <source>
        <dbReference type="ARBA" id="ARBA00004718"/>
    </source>
</evidence>
<feature type="domain" description="SP-RING-type" evidence="11">
    <location>
        <begin position="150"/>
        <end position="235"/>
    </location>
</feature>
<evidence type="ECO:0000313" key="13">
    <source>
        <dbReference type="Proteomes" id="UP001085076"/>
    </source>
</evidence>
<keyword evidence="9" id="KW-0539">Nucleus</keyword>
<proteinExistence type="inferred from homology"/>
<sequence>MASSAAAASASASRSSNSGTVRIANAAATLSSDNQSIIADIRKALGVVKAVAVDLEKDQQSDMVKQLEDAVLELLATYDDCTSFSNAIRTVGNRYHPGDQVTDFKKLLDDEVAKLKAESPSDPQSNPLYRQFKEAVWNVHHAGQPMPGEEQEDIIMTTTQTTLKNFTCPITGKPVINLQNPVRCMDCSHIYDKDAIVHYMKSKNTCPVAGCPKILQAEKILCDPLLLIEIDEVRSADNSAVDATVIEDFTEIDDDE</sequence>
<dbReference type="InterPro" id="IPR026846">
    <property type="entry name" value="Nse2(Mms21)"/>
</dbReference>
<accession>A0A9D5HRA4</accession>
<evidence type="ECO:0000313" key="12">
    <source>
        <dbReference type="EMBL" id="KAJ0985984.1"/>
    </source>
</evidence>
<dbReference type="CDD" id="cd16651">
    <property type="entry name" value="SPL-RING_NSE2"/>
    <property type="match status" value="1"/>
</dbReference>
<evidence type="ECO:0000256" key="7">
    <source>
        <dbReference type="ARBA" id="ARBA00022786"/>
    </source>
</evidence>
<keyword evidence="4" id="KW-0808">Transferase</keyword>
<dbReference type="OrthoDB" id="26899at2759"/>
<comment type="caution">
    <text evidence="12">The sequence shown here is derived from an EMBL/GenBank/DDBJ whole genome shotgun (WGS) entry which is preliminary data.</text>
</comment>
<dbReference type="GO" id="GO:0030915">
    <property type="term" value="C:Smc5-Smc6 complex"/>
    <property type="evidence" value="ECO:0007669"/>
    <property type="project" value="InterPro"/>
</dbReference>
<organism evidence="12 13">
    <name type="scientific">Dioscorea zingiberensis</name>
    <dbReference type="NCBI Taxonomy" id="325984"/>
    <lineage>
        <taxon>Eukaryota</taxon>
        <taxon>Viridiplantae</taxon>
        <taxon>Streptophyta</taxon>
        <taxon>Embryophyta</taxon>
        <taxon>Tracheophyta</taxon>
        <taxon>Spermatophyta</taxon>
        <taxon>Magnoliopsida</taxon>
        <taxon>Liliopsida</taxon>
        <taxon>Dioscoreales</taxon>
        <taxon>Dioscoreaceae</taxon>
        <taxon>Dioscorea</taxon>
    </lineage>
</organism>
<dbReference type="GO" id="GO:0000724">
    <property type="term" value="P:double-strand break repair via homologous recombination"/>
    <property type="evidence" value="ECO:0007669"/>
    <property type="project" value="InterPro"/>
</dbReference>
<keyword evidence="8" id="KW-0862">Zinc</keyword>
<dbReference type="Gene3D" id="3.30.40.10">
    <property type="entry name" value="Zinc/RING finger domain, C3HC4 (zinc finger)"/>
    <property type="match status" value="1"/>
</dbReference>
<keyword evidence="6 10" id="KW-0863">Zinc-finger</keyword>
<evidence type="ECO:0000256" key="10">
    <source>
        <dbReference type="PROSITE-ProRule" id="PRU00452"/>
    </source>
</evidence>
<protein>
    <recommendedName>
        <fullName evidence="11">SP-RING-type domain-containing protein</fullName>
    </recommendedName>
</protein>
<dbReference type="SUPFAM" id="SSF57850">
    <property type="entry name" value="RING/U-box"/>
    <property type="match status" value="1"/>
</dbReference>
<dbReference type="Pfam" id="PF11789">
    <property type="entry name" value="zf-Nse"/>
    <property type="match status" value="1"/>
</dbReference>
<keyword evidence="7" id="KW-0833">Ubl conjugation pathway</keyword>
<reference evidence="12" key="2">
    <citation type="journal article" date="2022" name="Hortic Res">
        <title>The genome of Dioscorea zingiberensis sheds light on the biosynthesis, origin and evolution of the medicinally important diosgenin saponins.</title>
        <authorList>
            <person name="Li Y."/>
            <person name="Tan C."/>
            <person name="Li Z."/>
            <person name="Guo J."/>
            <person name="Li S."/>
            <person name="Chen X."/>
            <person name="Wang C."/>
            <person name="Dai X."/>
            <person name="Yang H."/>
            <person name="Song W."/>
            <person name="Hou L."/>
            <person name="Xu J."/>
            <person name="Tong Z."/>
            <person name="Xu A."/>
            <person name="Yuan X."/>
            <person name="Wang W."/>
            <person name="Yang Q."/>
            <person name="Chen L."/>
            <person name="Sun Z."/>
            <person name="Wang K."/>
            <person name="Pan B."/>
            <person name="Chen J."/>
            <person name="Bao Y."/>
            <person name="Liu F."/>
            <person name="Qi X."/>
            <person name="Gang D.R."/>
            <person name="Wen J."/>
            <person name="Li J."/>
        </authorList>
    </citation>
    <scope>NUCLEOTIDE SEQUENCE</scope>
    <source>
        <strain evidence="12">Dzin_1.0</strain>
    </source>
</reference>
<dbReference type="GO" id="GO:0061665">
    <property type="term" value="F:SUMO ligase activity"/>
    <property type="evidence" value="ECO:0007669"/>
    <property type="project" value="TreeGrafter"/>
</dbReference>
<dbReference type="GO" id="GO:0008270">
    <property type="term" value="F:zinc ion binding"/>
    <property type="evidence" value="ECO:0007669"/>
    <property type="project" value="UniProtKB-KW"/>
</dbReference>
<dbReference type="PANTHER" id="PTHR21330:SF1">
    <property type="entry name" value="E3 SUMO-PROTEIN LIGASE NSE2"/>
    <property type="match status" value="1"/>
</dbReference>
<keyword evidence="13" id="KW-1185">Reference proteome</keyword>
<evidence type="ECO:0000256" key="9">
    <source>
        <dbReference type="ARBA" id="ARBA00023242"/>
    </source>
</evidence>
<dbReference type="InterPro" id="IPR013083">
    <property type="entry name" value="Znf_RING/FYVE/PHD"/>
</dbReference>
<dbReference type="PANTHER" id="PTHR21330">
    <property type="entry name" value="E3 SUMO-PROTEIN LIGASE NSE2"/>
    <property type="match status" value="1"/>
</dbReference>
<comment type="pathway">
    <text evidence="2">Protein modification; protein sumoylation.</text>
</comment>
<dbReference type="Proteomes" id="UP001085076">
    <property type="component" value="Miscellaneous, Linkage group lg01"/>
</dbReference>
<evidence type="ECO:0000259" key="11">
    <source>
        <dbReference type="PROSITE" id="PS51044"/>
    </source>
</evidence>
<keyword evidence="5" id="KW-0479">Metal-binding</keyword>
<dbReference type="AlphaFoldDB" id="A0A9D5HRA4"/>
<evidence type="ECO:0000256" key="5">
    <source>
        <dbReference type="ARBA" id="ARBA00022723"/>
    </source>
</evidence>
<name>A0A9D5HRA4_9LILI</name>
<dbReference type="InterPro" id="IPR004181">
    <property type="entry name" value="Znf_MIZ"/>
</dbReference>
<comment type="similarity">
    <text evidence="3">Belongs to the NSE2 family.</text>
</comment>
<dbReference type="GO" id="GO:0016925">
    <property type="term" value="P:protein sumoylation"/>
    <property type="evidence" value="ECO:0007669"/>
    <property type="project" value="TreeGrafter"/>
</dbReference>
<evidence type="ECO:0000256" key="8">
    <source>
        <dbReference type="ARBA" id="ARBA00022833"/>
    </source>
</evidence>